<dbReference type="EMBL" id="JARBHB010000017">
    <property type="protein sequence ID" value="KAJ8866136.1"/>
    <property type="molecule type" value="Genomic_DNA"/>
</dbReference>
<keyword evidence="5" id="KW-1185">Reference proteome</keyword>
<gene>
    <name evidence="4" type="ORF">PR048_033660</name>
</gene>
<evidence type="ECO:0000313" key="4">
    <source>
        <dbReference type="EMBL" id="KAJ8866136.1"/>
    </source>
</evidence>
<dbReference type="PANTHER" id="PTHR44170">
    <property type="entry name" value="PROTEIN SIDEKICK"/>
    <property type="match status" value="1"/>
</dbReference>
<dbReference type="PROSITE" id="PS50835">
    <property type="entry name" value="IG_LIKE"/>
    <property type="match status" value="2"/>
</dbReference>
<feature type="domain" description="Ig-like" evidence="3">
    <location>
        <begin position="66"/>
        <end position="152"/>
    </location>
</feature>
<feature type="domain" description="Ig-like" evidence="3">
    <location>
        <begin position="1"/>
        <end position="64"/>
    </location>
</feature>
<dbReference type="InterPro" id="IPR003599">
    <property type="entry name" value="Ig_sub"/>
</dbReference>
<dbReference type="SMART" id="SM00409">
    <property type="entry name" value="IG"/>
    <property type="match status" value="2"/>
</dbReference>
<dbReference type="InterPro" id="IPR003598">
    <property type="entry name" value="Ig_sub2"/>
</dbReference>
<evidence type="ECO:0000259" key="3">
    <source>
        <dbReference type="PROSITE" id="PS50835"/>
    </source>
</evidence>
<dbReference type="Proteomes" id="UP001159363">
    <property type="component" value="Chromosome 16"/>
</dbReference>
<sequence>MRVLRWYSLQSGPEPTALLPGPRTRLLGPILVVEAVTPEDAGMYRCAASNPGGEASAELRLLVSTPLQVEVSPTTLSVHLGGTAEFRCVETSRSSSPLLITWYKDGRPLPGSARGSGDRLVIPGVGRDDRGMYQCLVRRAEGETAQASAELQLGGK</sequence>
<name>A0ABQ9G0X3_9NEOP</name>
<accession>A0ABQ9G0X3</accession>
<keyword evidence="2" id="KW-1015">Disulfide bond</keyword>
<dbReference type="InterPro" id="IPR013783">
    <property type="entry name" value="Ig-like_fold"/>
</dbReference>
<comment type="caution">
    <text evidence="4">The sequence shown here is derived from an EMBL/GenBank/DDBJ whole genome shotgun (WGS) entry which is preliminary data.</text>
</comment>
<organism evidence="4 5">
    <name type="scientific">Dryococelus australis</name>
    <dbReference type="NCBI Taxonomy" id="614101"/>
    <lineage>
        <taxon>Eukaryota</taxon>
        <taxon>Metazoa</taxon>
        <taxon>Ecdysozoa</taxon>
        <taxon>Arthropoda</taxon>
        <taxon>Hexapoda</taxon>
        <taxon>Insecta</taxon>
        <taxon>Pterygota</taxon>
        <taxon>Neoptera</taxon>
        <taxon>Polyneoptera</taxon>
        <taxon>Phasmatodea</taxon>
        <taxon>Verophasmatodea</taxon>
        <taxon>Anareolatae</taxon>
        <taxon>Phasmatidae</taxon>
        <taxon>Eurycanthinae</taxon>
        <taxon>Dryococelus</taxon>
    </lineage>
</organism>
<dbReference type="SMART" id="SM00408">
    <property type="entry name" value="IGc2"/>
    <property type="match status" value="1"/>
</dbReference>
<dbReference type="Pfam" id="PF13927">
    <property type="entry name" value="Ig_3"/>
    <property type="match status" value="1"/>
</dbReference>
<reference evidence="4 5" key="1">
    <citation type="submission" date="2023-02" db="EMBL/GenBank/DDBJ databases">
        <title>LHISI_Scaffold_Assembly.</title>
        <authorList>
            <person name="Stuart O.P."/>
            <person name="Cleave R."/>
            <person name="Magrath M.J.L."/>
            <person name="Mikheyev A.S."/>
        </authorList>
    </citation>
    <scope>NUCLEOTIDE SEQUENCE [LARGE SCALE GENOMIC DNA]</scope>
    <source>
        <strain evidence="4">Daus_M_001</strain>
        <tissue evidence="4">Leg muscle</tissue>
    </source>
</reference>
<evidence type="ECO:0000313" key="5">
    <source>
        <dbReference type="Proteomes" id="UP001159363"/>
    </source>
</evidence>
<evidence type="ECO:0000256" key="1">
    <source>
        <dbReference type="ARBA" id="ARBA00022737"/>
    </source>
</evidence>
<dbReference type="PANTHER" id="PTHR44170:SF6">
    <property type="entry name" value="CONTACTIN"/>
    <property type="match status" value="1"/>
</dbReference>
<proteinExistence type="predicted"/>
<dbReference type="Gene3D" id="2.60.40.10">
    <property type="entry name" value="Immunoglobulins"/>
    <property type="match status" value="2"/>
</dbReference>
<protein>
    <recommendedName>
        <fullName evidence="3">Ig-like domain-containing protein</fullName>
    </recommendedName>
</protein>
<dbReference type="InterPro" id="IPR007110">
    <property type="entry name" value="Ig-like_dom"/>
</dbReference>
<evidence type="ECO:0000256" key="2">
    <source>
        <dbReference type="ARBA" id="ARBA00023157"/>
    </source>
</evidence>
<keyword evidence="1" id="KW-0677">Repeat</keyword>
<dbReference type="SUPFAM" id="SSF48726">
    <property type="entry name" value="Immunoglobulin"/>
    <property type="match status" value="2"/>
</dbReference>
<dbReference type="InterPro" id="IPR036179">
    <property type="entry name" value="Ig-like_dom_sf"/>
</dbReference>